<sequence>MCWAFRDALLHSTHVNSHYSSICDLPFNLNASVESLLTSVINKAFWLTELLSLDVCVYRTILCKL</sequence>
<name>A0A0E9XQJ3_ANGAN</name>
<accession>A0A0E9XQJ3</accession>
<reference evidence="1" key="2">
    <citation type="journal article" date="2015" name="Fish Shellfish Immunol.">
        <title>Early steps in the European eel (Anguilla anguilla)-Vibrio vulnificus interaction in the gills: Role of the RtxA13 toxin.</title>
        <authorList>
            <person name="Callol A."/>
            <person name="Pajuelo D."/>
            <person name="Ebbesson L."/>
            <person name="Teles M."/>
            <person name="MacKenzie S."/>
            <person name="Amaro C."/>
        </authorList>
    </citation>
    <scope>NUCLEOTIDE SEQUENCE</scope>
</reference>
<organism evidence="1">
    <name type="scientific">Anguilla anguilla</name>
    <name type="common">European freshwater eel</name>
    <name type="synonym">Muraena anguilla</name>
    <dbReference type="NCBI Taxonomy" id="7936"/>
    <lineage>
        <taxon>Eukaryota</taxon>
        <taxon>Metazoa</taxon>
        <taxon>Chordata</taxon>
        <taxon>Craniata</taxon>
        <taxon>Vertebrata</taxon>
        <taxon>Euteleostomi</taxon>
        <taxon>Actinopterygii</taxon>
        <taxon>Neopterygii</taxon>
        <taxon>Teleostei</taxon>
        <taxon>Anguilliformes</taxon>
        <taxon>Anguillidae</taxon>
        <taxon>Anguilla</taxon>
    </lineage>
</organism>
<dbReference type="EMBL" id="GBXM01003688">
    <property type="protein sequence ID" value="JAI04890.1"/>
    <property type="molecule type" value="Transcribed_RNA"/>
</dbReference>
<protein>
    <submittedName>
        <fullName evidence="1">Uncharacterized protein</fullName>
    </submittedName>
</protein>
<reference evidence="1" key="1">
    <citation type="submission" date="2014-11" db="EMBL/GenBank/DDBJ databases">
        <authorList>
            <person name="Amaro Gonzalez C."/>
        </authorList>
    </citation>
    <scope>NUCLEOTIDE SEQUENCE</scope>
</reference>
<dbReference type="AlphaFoldDB" id="A0A0E9XQJ3"/>
<proteinExistence type="predicted"/>
<evidence type="ECO:0000313" key="1">
    <source>
        <dbReference type="EMBL" id="JAI04890.1"/>
    </source>
</evidence>